<feature type="non-terminal residue" evidence="3">
    <location>
        <position position="270"/>
    </location>
</feature>
<dbReference type="InterPro" id="IPR025646">
    <property type="entry name" value="DUF4350"/>
</dbReference>
<protein>
    <recommendedName>
        <fullName evidence="2">DUF4350 domain-containing protein</fullName>
    </recommendedName>
</protein>
<sequence length="270" mass="28369">MLVGLVLVLLILSTLVGTQAPDDREDPRASTFLTSTGGLQALYWTLEELKVPVARRTAPLANAGGTDSLPRALAIISPAEQPTPAEMHALAEHVRGGGTLVFAASPWPTEGPAYDTLGLYVSRLSGVQGGEFGEGAAATARPHPWTAGTSTVKGFRRGFDDSSRVVRERRATVLLAAGGKPVAIVYKMGGGRVVAFSDARPLTNQRLRTSGAAPLFARAAAELAGGGPLTFDEYHHGFQGDGSVWKALRRFLGEHPAGHASLQLFAVLLL</sequence>
<reference evidence="3" key="1">
    <citation type="submission" date="2020-02" db="EMBL/GenBank/DDBJ databases">
        <authorList>
            <person name="Meier V. D."/>
        </authorList>
    </citation>
    <scope>NUCLEOTIDE SEQUENCE</scope>
    <source>
        <strain evidence="3">AVDCRST_MAG89</strain>
    </source>
</reference>
<keyword evidence="1" id="KW-0732">Signal</keyword>
<evidence type="ECO:0000313" key="3">
    <source>
        <dbReference type="EMBL" id="CAA9319285.1"/>
    </source>
</evidence>
<dbReference type="InterPro" id="IPR029062">
    <property type="entry name" value="Class_I_gatase-like"/>
</dbReference>
<dbReference type="SUPFAM" id="SSF52317">
    <property type="entry name" value="Class I glutamine amidotransferase-like"/>
    <property type="match status" value="1"/>
</dbReference>
<accession>A0A6J4L0X4</accession>
<dbReference type="Pfam" id="PF14258">
    <property type="entry name" value="DUF4350"/>
    <property type="match status" value="1"/>
</dbReference>
<dbReference type="AlphaFoldDB" id="A0A6J4L0X4"/>
<feature type="signal peptide" evidence="1">
    <location>
        <begin position="1"/>
        <end position="20"/>
    </location>
</feature>
<name>A0A6J4L0X4_9BACT</name>
<dbReference type="Gene3D" id="3.40.50.880">
    <property type="match status" value="1"/>
</dbReference>
<feature type="chain" id="PRO_5027104238" description="DUF4350 domain-containing protein" evidence="1">
    <location>
        <begin position="21"/>
        <end position="270"/>
    </location>
</feature>
<organism evidence="3">
    <name type="scientific">uncultured Gemmatimonadota bacterium</name>
    <dbReference type="NCBI Taxonomy" id="203437"/>
    <lineage>
        <taxon>Bacteria</taxon>
        <taxon>Pseudomonadati</taxon>
        <taxon>Gemmatimonadota</taxon>
        <taxon>environmental samples</taxon>
    </lineage>
</organism>
<feature type="domain" description="DUF4350" evidence="2">
    <location>
        <begin position="34"/>
        <end position="215"/>
    </location>
</feature>
<evidence type="ECO:0000259" key="2">
    <source>
        <dbReference type="Pfam" id="PF14258"/>
    </source>
</evidence>
<evidence type="ECO:0000256" key="1">
    <source>
        <dbReference type="SAM" id="SignalP"/>
    </source>
</evidence>
<gene>
    <name evidence="3" type="ORF">AVDCRST_MAG89-1569</name>
</gene>
<dbReference type="EMBL" id="CADCTV010000337">
    <property type="protein sequence ID" value="CAA9319285.1"/>
    <property type="molecule type" value="Genomic_DNA"/>
</dbReference>
<proteinExistence type="predicted"/>